<comment type="caution">
    <text evidence="3">The sequence shown here is derived from an EMBL/GenBank/DDBJ whole genome shotgun (WGS) entry which is preliminary data.</text>
</comment>
<dbReference type="PANTHER" id="PTHR35797:SF1">
    <property type="entry name" value="PROTEASE"/>
    <property type="match status" value="1"/>
</dbReference>
<keyword evidence="3" id="KW-0645">Protease</keyword>
<feature type="transmembrane region" description="Helical" evidence="1">
    <location>
        <begin position="223"/>
        <end position="244"/>
    </location>
</feature>
<feature type="transmembrane region" description="Helical" evidence="1">
    <location>
        <begin position="303"/>
        <end position="324"/>
    </location>
</feature>
<dbReference type="InterPro" id="IPR003675">
    <property type="entry name" value="Rce1/LyrA-like_dom"/>
</dbReference>
<dbReference type="RefSeq" id="WP_199870081.1">
    <property type="nucleotide sequence ID" value="NZ_JAAGPU010000017.1"/>
</dbReference>
<dbReference type="GO" id="GO:0006508">
    <property type="term" value="P:proteolysis"/>
    <property type="evidence" value="ECO:0007669"/>
    <property type="project" value="UniProtKB-KW"/>
</dbReference>
<dbReference type="GO" id="GO:0004175">
    <property type="term" value="F:endopeptidase activity"/>
    <property type="evidence" value="ECO:0007669"/>
    <property type="project" value="UniProtKB-ARBA"/>
</dbReference>
<reference evidence="3 4" key="1">
    <citation type="submission" date="2020-02" db="EMBL/GenBank/DDBJ databases">
        <title>Genome assembly of a novel Clostridium senegalense strain.</title>
        <authorList>
            <person name="Gupta T.B."/>
            <person name="Jauregui R."/>
            <person name="Maclean P."/>
            <person name="Nawarathana A."/>
            <person name="Brightwell G."/>
        </authorList>
    </citation>
    <scope>NUCLEOTIDE SEQUENCE [LARGE SCALE GENOMIC DNA]</scope>
    <source>
        <strain evidence="3 4">AGRFS4</strain>
    </source>
</reference>
<feature type="transmembrane region" description="Helical" evidence="1">
    <location>
        <begin position="250"/>
        <end position="270"/>
    </location>
</feature>
<keyword evidence="3" id="KW-0482">Metalloprotease</keyword>
<keyword evidence="4" id="KW-1185">Reference proteome</keyword>
<proteinExistence type="predicted"/>
<evidence type="ECO:0000313" key="4">
    <source>
        <dbReference type="Proteomes" id="UP000481872"/>
    </source>
</evidence>
<name>A0A6M0H3K7_9CLOT</name>
<dbReference type="PANTHER" id="PTHR35797">
    <property type="entry name" value="PROTEASE-RELATED"/>
    <property type="match status" value="1"/>
</dbReference>
<keyword evidence="1" id="KW-0812">Transmembrane</keyword>
<keyword evidence="3" id="KW-0378">Hydrolase</keyword>
<feature type="transmembrane region" description="Helical" evidence="1">
    <location>
        <begin position="46"/>
        <end position="64"/>
    </location>
</feature>
<feature type="transmembrane region" description="Helical" evidence="1">
    <location>
        <begin position="104"/>
        <end position="126"/>
    </location>
</feature>
<gene>
    <name evidence="3" type="ORF">G3M99_10165</name>
</gene>
<dbReference type="Pfam" id="PF02517">
    <property type="entry name" value="Rce1-like"/>
    <property type="match status" value="1"/>
</dbReference>
<dbReference type="EMBL" id="JAAGPU010000017">
    <property type="protein sequence ID" value="NEU05209.1"/>
    <property type="molecule type" value="Genomic_DNA"/>
</dbReference>
<dbReference type="Proteomes" id="UP000481872">
    <property type="component" value="Unassembled WGS sequence"/>
</dbReference>
<feature type="transmembrane region" description="Helical" evidence="1">
    <location>
        <begin position="12"/>
        <end position="34"/>
    </location>
</feature>
<sequence>MNNYLSNAKKEVSMALIINFGITALMGIILVVAYKKIPTTSTSDFAVVQMLYPAFATIITIKYFNKEKLSKPINIFFNIFIATTIISICALFICTFFFSNNPKVLSFIINGIIGIASVASSIVIFFNRNKDFESLNLKISKNFKKVIMVLLIFVGLFIVTKGVGLIVEPDDSFKISTLIFILARLPLILVLSVVFSFIMFLGEEFGWRGYLQPRLQSIFGKKLGVLILGPIWGIWHLPLCFILYSPETPIYCVIWYIVSCTCLSIFLGYAYMKTENLWTPILIHLINNTLVGVFSGGSYESNFTLKTLLLGVAISAIVFIPFIFTKEYKKSTGKQAQI</sequence>
<dbReference type="InterPro" id="IPR042150">
    <property type="entry name" value="MmRce1-like"/>
</dbReference>
<evidence type="ECO:0000313" key="3">
    <source>
        <dbReference type="EMBL" id="NEU05209.1"/>
    </source>
</evidence>
<protein>
    <submittedName>
        <fullName evidence="3">CPBP family intramembrane metalloprotease</fullName>
    </submittedName>
</protein>
<keyword evidence="1" id="KW-1133">Transmembrane helix</keyword>
<organism evidence="3 4">
    <name type="scientific">Clostridium senegalense</name>
    <dbReference type="NCBI Taxonomy" id="1465809"/>
    <lineage>
        <taxon>Bacteria</taxon>
        <taxon>Bacillati</taxon>
        <taxon>Bacillota</taxon>
        <taxon>Clostridia</taxon>
        <taxon>Eubacteriales</taxon>
        <taxon>Clostridiaceae</taxon>
        <taxon>Clostridium</taxon>
    </lineage>
</organism>
<evidence type="ECO:0000256" key="1">
    <source>
        <dbReference type="SAM" id="Phobius"/>
    </source>
</evidence>
<dbReference type="GO" id="GO:0080120">
    <property type="term" value="P:CAAX-box protein maturation"/>
    <property type="evidence" value="ECO:0007669"/>
    <property type="project" value="UniProtKB-ARBA"/>
</dbReference>
<keyword evidence="1" id="KW-0472">Membrane</keyword>
<accession>A0A6M0H3K7</accession>
<feature type="domain" description="CAAX prenyl protease 2/Lysostaphin resistance protein A-like" evidence="2">
    <location>
        <begin position="188"/>
        <end position="289"/>
    </location>
</feature>
<dbReference type="AlphaFoldDB" id="A0A6M0H3K7"/>
<feature type="transmembrane region" description="Helical" evidence="1">
    <location>
        <begin position="146"/>
        <end position="167"/>
    </location>
</feature>
<evidence type="ECO:0000259" key="2">
    <source>
        <dbReference type="Pfam" id="PF02517"/>
    </source>
</evidence>
<feature type="transmembrane region" description="Helical" evidence="1">
    <location>
        <begin position="179"/>
        <end position="202"/>
    </location>
</feature>
<feature type="transmembrane region" description="Helical" evidence="1">
    <location>
        <begin position="277"/>
        <end position="297"/>
    </location>
</feature>
<dbReference type="GO" id="GO:0008237">
    <property type="term" value="F:metallopeptidase activity"/>
    <property type="evidence" value="ECO:0007669"/>
    <property type="project" value="UniProtKB-KW"/>
</dbReference>
<feature type="transmembrane region" description="Helical" evidence="1">
    <location>
        <begin position="76"/>
        <end position="98"/>
    </location>
</feature>